<dbReference type="eggNOG" id="ENOG503051F">
    <property type="taxonomic scope" value="Bacteria"/>
</dbReference>
<feature type="chain" id="PRO_5001869547" evidence="1">
    <location>
        <begin position="19"/>
        <end position="167"/>
    </location>
</feature>
<organism evidence="2 3">
    <name type="scientific">Arenimonas metalli CF5-1</name>
    <dbReference type="NCBI Taxonomy" id="1384056"/>
    <lineage>
        <taxon>Bacteria</taxon>
        <taxon>Pseudomonadati</taxon>
        <taxon>Pseudomonadota</taxon>
        <taxon>Gammaproteobacteria</taxon>
        <taxon>Lysobacterales</taxon>
        <taxon>Lysobacteraceae</taxon>
        <taxon>Arenimonas</taxon>
    </lineage>
</organism>
<gene>
    <name evidence="2" type="ORF">N787_07585</name>
</gene>
<reference evidence="2 3" key="1">
    <citation type="submission" date="2013-09" db="EMBL/GenBank/DDBJ databases">
        <title>Genome sequencing of Arenimonas metalli.</title>
        <authorList>
            <person name="Chen F."/>
            <person name="Wang G."/>
        </authorList>
    </citation>
    <scope>NUCLEOTIDE SEQUENCE [LARGE SCALE GENOMIC DNA]</scope>
    <source>
        <strain evidence="2 3">CF5-1</strain>
    </source>
</reference>
<sequence>MNRILAPLALLLSLTLLAGCQKEEEAAPAPAALVAPADGDDMAWKEYLGKVVAQNQAGVTDRIFPYYLPNNSDTLTESDQDGRTQYARQLENVSAVVARTVLPGNMLAFGSPDSAKMADLIVASFTGAEPTALKGSIVLFIGTPADSERVKPVVEASGATYVFVEAK</sequence>
<proteinExistence type="predicted"/>
<evidence type="ECO:0000313" key="3">
    <source>
        <dbReference type="Proteomes" id="UP000029393"/>
    </source>
</evidence>
<dbReference type="PROSITE" id="PS51257">
    <property type="entry name" value="PROKAR_LIPOPROTEIN"/>
    <property type="match status" value="1"/>
</dbReference>
<dbReference type="RefSeq" id="WP_034210383.1">
    <property type="nucleotide sequence ID" value="NZ_AVCK01000006.1"/>
</dbReference>
<accession>A0A091BAC8</accession>
<dbReference type="OrthoDB" id="6022222at2"/>
<evidence type="ECO:0000256" key="1">
    <source>
        <dbReference type="SAM" id="SignalP"/>
    </source>
</evidence>
<keyword evidence="1" id="KW-0732">Signal</keyword>
<keyword evidence="3" id="KW-1185">Reference proteome</keyword>
<evidence type="ECO:0000313" key="2">
    <source>
        <dbReference type="EMBL" id="KFN47794.1"/>
    </source>
</evidence>
<dbReference type="EMBL" id="AVCK01000006">
    <property type="protein sequence ID" value="KFN47794.1"/>
    <property type="molecule type" value="Genomic_DNA"/>
</dbReference>
<dbReference type="AlphaFoldDB" id="A0A091BAC8"/>
<dbReference type="PATRIC" id="fig|1384056.3.peg.383"/>
<name>A0A091BAC8_9GAMM</name>
<dbReference type="STRING" id="1384056.N787_07585"/>
<protein>
    <submittedName>
        <fullName evidence="2">Uncharacterized protein</fullName>
    </submittedName>
</protein>
<feature type="signal peptide" evidence="1">
    <location>
        <begin position="1"/>
        <end position="18"/>
    </location>
</feature>
<dbReference type="Proteomes" id="UP000029393">
    <property type="component" value="Unassembled WGS sequence"/>
</dbReference>
<comment type="caution">
    <text evidence="2">The sequence shown here is derived from an EMBL/GenBank/DDBJ whole genome shotgun (WGS) entry which is preliminary data.</text>
</comment>